<name>A0A0F9PYJ9_9ZZZZ</name>
<organism evidence="2">
    <name type="scientific">marine sediment metagenome</name>
    <dbReference type="NCBI Taxonomy" id="412755"/>
    <lineage>
        <taxon>unclassified sequences</taxon>
        <taxon>metagenomes</taxon>
        <taxon>ecological metagenomes</taxon>
    </lineage>
</organism>
<sequence length="554" mass="60117">MPRKKKPAPTPQLPLTPPTSDLRVRLHRLTAKNFAGVGDQEFVVDFAPDVTVLAGENASLKSSALAALRCVLGIDRVAASRRAHIAPDGTTARPEIEVVLLGENREIHVRRIGDGSPEVRERVGEDWRVVPRPVEWLRELVDVRGAVPAGFLQAKDDDRVTMLLEALESPGYSRDAALEAAGLPSFRLPPIPEGLHPLEDIETVMAAVFNSRTEVNRQRDSEKDAATKLLAGLPAEAPEGQAEAVEAAEAEAQRLTEEVARGEEEATASSREASRAAQAAHDQVVERIRADFKEFAGVRRGAHERRAAEFRAEVERQITEEAEALEEGIKANRSSGEALMEAAGEAQRVAEAAAQADRAKAEIALQGRRQQLTEDRERLATLREQQRSVETDTHVRLTAQEALGKAKGHAARSEELTAGLKGLRRYAVELAGSLPIKGLEVHFDDKGRRHVTLNRIPLGEVNDGRMLELADEVSAIHTAAWAGDRPQLRLVLVDWLERVSSRRRAKHLQSMASSGLQVVAAVVAEGPLTVLRGEAVTEEDVAGIPPGPPSATPA</sequence>
<dbReference type="EMBL" id="LAZR01004724">
    <property type="protein sequence ID" value="KKN06136.1"/>
    <property type="molecule type" value="Genomic_DNA"/>
</dbReference>
<evidence type="ECO:0000256" key="1">
    <source>
        <dbReference type="SAM" id="MobiDB-lite"/>
    </source>
</evidence>
<gene>
    <name evidence="2" type="ORF">LCGC14_1080390</name>
</gene>
<evidence type="ECO:0008006" key="3">
    <source>
        <dbReference type="Google" id="ProtNLM"/>
    </source>
</evidence>
<feature type="compositionally biased region" description="Basic and acidic residues" evidence="1">
    <location>
        <begin position="255"/>
        <end position="264"/>
    </location>
</feature>
<feature type="region of interest" description="Disordered" evidence="1">
    <location>
        <begin position="255"/>
        <end position="279"/>
    </location>
</feature>
<dbReference type="SUPFAM" id="SSF52540">
    <property type="entry name" value="P-loop containing nucleoside triphosphate hydrolases"/>
    <property type="match status" value="1"/>
</dbReference>
<evidence type="ECO:0000313" key="2">
    <source>
        <dbReference type="EMBL" id="KKN06136.1"/>
    </source>
</evidence>
<protein>
    <recommendedName>
        <fullName evidence="3">Rad50/SbcC-type AAA domain-containing protein</fullName>
    </recommendedName>
</protein>
<proteinExistence type="predicted"/>
<dbReference type="InterPro" id="IPR027417">
    <property type="entry name" value="P-loop_NTPase"/>
</dbReference>
<dbReference type="AlphaFoldDB" id="A0A0F9PYJ9"/>
<accession>A0A0F9PYJ9</accession>
<feature type="compositionally biased region" description="Low complexity" evidence="1">
    <location>
        <begin position="267"/>
        <end position="279"/>
    </location>
</feature>
<dbReference type="Gene3D" id="3.40.50.300">
    <property type="entry name" value="P-loop containing nucleotide triphosphate hydrolases"/>
    <property type="match status" value="1"/>
</dbReference>
<reference evidence="2" key="1">
    <citation type="journal article" date="2015" name="Nature">
        <title>Complex archaea that bridge the gap between prokaryotes and eukaryotes.</title>
        <authorList>
            <person name="Spang A."/>
            <person name="Saw J.H."/>
            <person name="Jorgensen S.L."/>
            <person name="Zaremba-Niedzwiedzka K."/>
            <person name="Martijn J."/>
            <person name="Lind A.E."/>
            <person name="van Eijk R."/>
            <person name="Schleper C."/>
            <person name="Guy L."/>
            <person name="Ettema T.J."/>
        </authorList>
    </citation>
    <scope>NUCLEOTIDE SEQUENCE</scope>
</reference>
<comment type="caution">
    <text evidence="2">The sequence shown here is derived from an EMBL/GenBank/DDBJ whole genome shotgun (WGS) entry which is preliminary data.</text>
</comment>